<dbReference type="Pfam" id="PF03060">
    <property type="entry name" value="NMO"/>
    <property type="match status" value="1"/>
</dbReference>
<evidence type="ECO:0000256" key="2">
    <source>
        <dbReference type="ARBA" id="ARBA00022630"/>
    </source>
</evidence>
<dbReference type="Gene3D" id="3.20.20.70">
    <property type="entry name" value="Aldolase class I"/>
    <property type="match status" value="1"/>
</dbReference>
<evidence type="ECO:0000256" key="1">
    <source>
        <dbReference type="ARBA" id="ARBA00009881"/>
    </source>
</evidence>
<keyword evidence="3" id="KW-0288">FMN</keyword>
<dbReference type="CDD" id="cd04730">
    <property type="entry name" value="NPD_like"/>
    <property type="match status" value="1"/>
</dbReference>
<keyword evidence="5 6" id="KW-0503">Monooxygenase</keyword>
<sequence length="323" mass="32826">MESGNRQFADLVASLRIPVMAAPMFLVSGTEMVTAAACSGIIGTFPAANARTIDDLGGMLEGIAAGAGGGAWGVNLIVHRTYDRLEAELALLHEAAPALVITALGTPQRALDAVHRWGGLVFADISTPEQARRAIAAGADGLAAVCSGAGGHTGKYSPFSLIAAIREFWDGPLIAGGAVSSGAGILAMRVLGADLVTIGTRLLATTESRAAEGHRRMVIDATIADIITSDRVTGVAANWLAESLNRHRAMAGGPTGIDFSGAIADSKAWRDVWSAGEGVGAVLGPESVAEVVAALGAEYDAALAGVRADAMPELTQPVANIPD</sequence>
<dbReference type="SUPFAM" id="SSF51412">
    <property type="entry name" value="Inosine monophosphate dehydrogenase (IMPDH)"/>
    <property type="match status" value="1"/>
</dbReference>
<dbReference type="AlphaFoldDB" id="A0A3M2L4P5"/>
<dbReference type="Proteomes" id="UP000279275">
    <property type="component" value="Unassembled WGS sequence"/>
</dbReference>
<evidence type="ECO:0000313" key="7">
    <source>
        <dbReference type="Proteomes" id="UP000279275"/>
    </source>
</evidence>
<gene>
    <name evidence="6" type="ORF">EBN03_11880</name>
</gene>
<organism evidence="6 7">
    <name type="scientific">Nocardia stercoris</name>
    <dbReference type="NCBI Taxonomy" id="2483361"/>
    <lineage>
        <taxon>Bacteria</taxon>
        <taxon>Bacillati</taxon>
        <taxon>Actinomycetota</taxon>
        <taxon>Actinomycetes</taxon>
        <taxon>Mycobacteriales</taxon>
        <taxon>Nocardiaceae</taxon>
        <taxon>Nocardia</taxon>
    </lineage>
</organism>
<dbReference type="GO" id="GO:0018580">
    <property type="term" value="F:nitronate monooxygenase activity"/>
    <property type="evidence" value="ECO:0007669"/>
    <property type="project" value="InterPro"/>
</dbReference>
<name>A0A3M2L4P5_9NOCA</name>
<dbReference type="PANTHER" id="PTHR42747">
    <property type="entry name" value="NITRONATE MONOOXYGENASE-RELATED"/>
    <property type="match status" value="1"/>
</dbReference>
<dbReference type="RefSeq" id="WP_122188046.1">
    <property type="nucleotide sequence ID" value="NZ_RFFH01000004.1"/>
</dbReference>
<evidence type="ECO:0000256" key="3">
    <source>
        <dbReference type="ARBA" id="ARBA00022643"/>
    </source>
</evidence>
<protein>
    <submittedName>
        <fullName evidence="6">Nitronate monooxygenase</fullName>
    </submittedName>
</protein>
<keyword evidence="7" id="KW-1185">Reference proteome</keyword>
<evidence type="ECO:0000256" key="5">
    <source>
        <dbReference type="ARBA" id="ARBA00023033"/>
    </source>
</evidence>
<dbReference type="InterPro" id="IPR013785">
    <property type="entry name" value="Aldolase_TIM"/>
</dbReference>
<comment type="similarity">
    <text evidence="1">Belongs to the nitronate monooxygenase family. NMO class I subfamily.</text>
</comment>
<keyword evidence="2" id="KW-0285">Flavoprotein</keyword>
<dbReference type="OrthoDB" id="9778912at2"/>
<dbReference type="InterPro" id="IPR004136">
    <property type="entry name" value="NMO"/>
</dbReference>
<accession>A0A3M2L4P5</accession>
<evidence type="ECO:0000256" key="4">
    <source>
        <dbReference type="ARBA" id="ARBA00023002"/>
    </source>
</evidence>
<dbReference type="EMBL" id="RFFH01000004">
    <property type="protein sequence ID" value="RMI32662.1"/>
    <property type="molecule type" value="Genomic_DNA"/>
</dbReference>
<reference evidence="6 7" key="1">
    <citation type="submission" date="2018-10" db="EMBL/GenBank/DDBJ databases">
        <title>Isolation from cow dung.</title>
        <authorList>
            <person name="Ling L."/>
        </authorList>
    </citation>
    <scope>NUCLEOTIDE SEQUENCE [LARGE SCALE GENOMIC DNA]</scope>
    <source>
        <strain evidence="6 7">NEAU-LL90</strain>
    </source>
</reference>
<evidence type="ECO:0000313" key="6">
    <source>
        <dbReference type="EMBL" id="RMI32662.1"/>
    </source>
</evidence>
<proteinExistence type="inferred from homology"/>
<dbReference type="PANTHER" id="PTHR42747:SF4">
    <property type="entry name" value="BLR1330 PROTEIN"/>
    <property type="match status" value="1"/>
</dbReference>
<comment type="caution">
    <text evidence="6">The sequence shown here is derived from an EMBL/GenBank/DDBJ whole genome shotgun (WGS) entry which is preliminary data.</text>
</comment>
<keyword evidence="4" id="KW-0560">Oxidoreductase</keyword>